<evidence type="ECO:0000256" key="1">
    <source>
        <dbReference type="SAM" id="MobiDB-lite"/>
    </source>
</evidence>
<evidence type="ECO:0000313" key="2">
    <source>
        <dbReference type="EMBL" id="KAB8339091.1"/>
    </source>
</evidence>
<sequence length="388" mass="40549">MQCGNALGNATPSTLHLPYRQRRHASETGKQCKVCKCKTKARKYNQRKDTDSLTSSSLLPSPNGPLVLAPSTPLDPTTLLAAQRLLREHPAAVALRIALLLALRLEHPGVARHAVLALRQRVGARAHAHQLNLGDEEAVAARVLAHEAVQVRQLALVRDLGAARRLRAHARVPGRVGLDEADDAAAAVAHDGALEVVLVVGHKVGLLVGGRGLRLVAVGVDGQVRIAKSDFEGCVDLGGIVVDVAVVESGHTVGIGSDAAGLSKGRLGDRELEQAGNAGDCLHRLEAKVRPGAQVADIPPEVGVLQAAGEGGTAHERRGRVRGGARSSCTTSVQHHSGPAEASVAACSTRMITRYPPAACPRVVVTTAWGKEAGKVGQSSHARHAKDH</sequence>
<accession>A0A5N6KT85</accession>
<gene>
    <name evidence="2" type="ORF">FH972_022027</name>
</gene>
<feature type="region of interest" description="Disordered" evidence="1">
    <location>
        <begin position="45"/>
        <end position="65"/>
    </location>
</feature>
<keyword evidence="3" id="KW-1185">Reference proteome</keyword>
<name>A0A5N6KT85_9ROSI</name>
<organism evidence="2 3">
    <name type="scientific">Carpinus fangiana</name>
    <dbReference type="NCBI Taxonomy" id="176857"/>
    <lineage>
        <taxon>Eukaryota</taxon>
        <taxon>Viridiplantae</taxon>
        <taxon>Streptophyta</taxon>
        <taxon>Embryophyta</taxon>
        <taxon>Tracheophyta</taxon>
        <taxon>Spermatophyta</taxon>
        <taxon>Magnoliopsida</taxon>
        <taxon>eudicotyledons</taxon>
        <taxon>Gunneridae</taxon>
        <taxon>Pentapetalae</taxon>
        <taxon>rosids</taxon>
        <taxon>fabids</taxon>
        <taxon>Fagales</taxon>
        <taxon>Betulaceae</taxon>
        <taxon>Carpinus</taxon>
    </lineage>
</organism>
<evidence type="ECO:0000313" key="3">
    <source>
        <dbReference type="Proteomes" id="UP000327013"/>
    </source>
</evidence>
<feature type="compositionally biased region" description="Low complexity" evidence="1">
    <location>
        <begin position="52"/>
        <end position="65"/>
    </location>
</feature>
<dbReference type="AlphaFoldDB" id="A0A5N6KT85"/>
<feature type="region of interest" description="Disordered" evidence="1">
    <location>
        <begin position="308"/>
        <end position="341"/>
    </location>
</feature>
<feature type="region of interest" description="Disordered" evidence="1">
    <location>
        <begin position="1"/>
        <end position="23"/>
    </location>
</feature>
<reference evidence="2 3" key="1">
    <citation type="submission" date="2019-06" db="EMBL/GenBank/DDBJ databases">
        <title>A chromosomal-level reference genome of Carpinus fangiana (Coryloideae, Betulaceae).</title>
        <authorList>
            <person name="Yang X."/>
            <person name="Wang Z."/>
            <person name="Zhang L."/>
            <person name="Hao G."/>
            <person name="Liu J."/>
            <person name="Yang Y."/>
        </authorList>
    </citation>
    <scope>NUCLEOTIDE SEQUENCE [LARGE SCALE GENOMIC DNA]</scope>
    <source>
        <strain evidence="2">Cfa_2016G</strain>
        <tissue evidence="2">Leaf</tissue>
    </source>
</reference>
<comment type="caution">
    <text evidence="2">The sequence shown here is derived from an EMBL/GenBank/DDBJ whole genome shotgun (WGS) entry which is preliminary data.</text>
</comment>
<proteinExistence type="predicted"/>
<protein>
    <submittedName>
        <fullName evidence="2">Uncharacterized protein</fullName>
    </submittedName>
</protein>
<dbReference type="EMBL" id="VIBQ01000010">
    <property type="protein sequence ID" value="KAB8339091.1"/>
    <property type="molecule type" value="Genomic_DNA"/>
</dbReference>
<dbReference type="Proteomes" id="UP000327013">
    <property type="component" value="Unassembled WGS sequence"/>
</dbReference>